<feature type="region of interest" description="Disordered" evidence="1">
    <location>
        <begin position="852"/>
        <end position="1095"/>
    </location>
</feature>
<dbReference type="PANTHER" id="PTHR22834">
    <property type="entry name" value="NUCLEAR FUSION PROTEIN FUS2"/>
    <property type="match status" value="1"/>
</dbReference>
<feature type="compositionally biased region" description="Low complexity" evidence="1">
    <location>
        <begin position="1058"/>
        <end position="1073"/>
    </location>
</feature>
<feature type="compositionally biased region" description="Polar residues" evidence="1">
    <location>
        <begin position="1749"/>
        <end position="1773"/>
    </location>
</feature>
<feature type="compositionally biased region" description="Low complexity" evidence="1">
    <location>
        <begin position="441"/>
        <end position="468"/>
    </location>
</feature>
<feature type="compositionally biased region" description="Polar residues" evidence="1">
    <location>
        <begin position="301"/>
        <end position="315"/>
    </location>
</feature>
<organism evidence="3 4">
    <name type="scientific">Knufia fluminis</name>
    <dbReference type="NCBI Taxonomy" id="191047"/>
    <lineage>
        <taxon>Eukaryota</taxon>
        <taxon>Fungi</taxon>
        <taxon>Dikarya</taxon>
        <taxon>Ascomycota</taxon>
        <taxon>Pezizomycotina</taxon>
        <taxon>Eurotiomycetes</taxon>
        <taxon>Chaetothyriomycetidae</taxon>
        <taxon>Chaetothyriales</taxon>
        <taxon>Trichomeriaceae</taxon>
        <taxon>Knufia</taxon>
    </lineage>
</organism>
<dbReference type="PROSITE" id="PS50010">
    <property type="entry name" value="DH_2"/>
    <property type="match status" value="1"/>
</dbReference>
<dbReference type="Pfam" id="PF00621">
    <property type="entry name" value="RhoGEF"/>
    <property type="match status" value="1"/>
</dbReference>
<dbReference type="InterPro" id="IPR051492">
    <property type="entry name" value="Dynamin-Rho_GEF"/>
</dbReference>
<dbReference type="GO" id="GO:0005085">
    <property type="term" value="F:guanyl-nucleotide exchange factor activity"/>
    <property type="evidence" value="ECO:0007669"/>
    <property type="project" value="InterPro"/>
</dbReference>
<dbReference type="GO" id="GO:0035556">
    <property type="term" value="P:intracellular signal transduction"/>
    <property type="evidence" value="ECO:0007669"/>
    <property type="project" value="InterPro"/>
</dbReference>
<dbReference type="PROSITE" id="PS00741">
    <property type="entry name" value="DH_1"/>
    <property type="match status" value="1"/>
</dbReference>
<feature type="compositionally biased region" description="Polar residues" evidence="1">
    <location>
        <begin position="108"/>
        <end position="147"/>
    </location>
</feature>
<dbReference type="SMART" id="SM00325">
    <property type="entry name" value="RhoGEF"/>
    <property type="match status" value="1"/>
</dbReference>
<evidence type="ECO:0000256" key="1">
    <source>
        <dbReference type="SAM" id="MobiDB-lite"/>
    </source>
</evidence>
<feature type="compositionally biased region" description="Polar residues" evidence="1">
    <location>
        <begin position="85"/>
        <end position="96"/>
    </location>
</feature>
<dbReference type="Proteomes" id="UP001316803">
    <property type="component" value="Unassembled WGS sequence"/>
</dbReference>
<feature type="region of interest" description="Disordered" evidence="1">
    <location>
        <begin position="518"/>
        <end position="564"/>
    </location>
</feature>
<dbReference type="SUPFAM" id="SSF103657">
    <property type="entry name" value="BAR/IMD domain-like"/>
    <property type="match status" value="1"/>
</dbReference>
<dbReference type="SUPFAM" id="SSF48065">
    <property type="entry name" value="DBL homology domain (DH-domain)"/>
    <property type="match status" value="1"/>
</dbReference>
<gene>
    <name evidence="3" type="ORF">OHC33_006266</name>
</gene>
<feature type="compositionally biased region" description="Polar residues" evidence="1">
    <location>
        <begin position="361"/>
        <end position="374"/>
    </location>
</feature>
<dbReference type="PANTHER" id="PTHR22834:SF20">
    <property type="entry name" value="SH3 DOMAIN-CONTAINING PROTEIN"/>
    <property type="match status" value="1"/>
</dbReference>
<feature type="region of interest" description="Disordered" evidence="1">
    <location>
        <begin position="181"/>
        <end position="497"/>
    </location>
</feature>
<protein>
    <recommendedName>
        <fullName evidence="2">DH domain-containing protein</fullName>
    </recommendedName>
</protein>
<feature type="compositionally biased region" description="Basic and acidic residues" evidence="1">
    <location>
        <begin position="733"/>
        <end position="749"/>
    </location>
</feature>
<dbReference type="InterPro" id="IPR035899">
    <property type="entry name" value="DBL_dom_sf"/>
</dbReference>
<feature type="region of interest" description="Disordered" evidence="1">
    <location>
        <begin position="593"/>
        <end position="615"/>
    </location>
</feature>
<feature type="compositionally biased region" description="Polar residues" evidence="1">
    <location>
        <begin position="670"/>
        <end position="683"/>
    </location>
</feature>
<name>A0AAN8ED07_9EURO</name>
<feature type="domain" description="DH" evidence="2">
    <location>
        <begin position="1100"/>
        <end position="1325"/>
    </location>
</feature>
<feature type="compositionally biased region" description="Basic and acidic residues" evidence="1">
    <location>
        <begin position="869"/>
        <end position="881"/>
    </location>
</feature>
<reference evidence="3 4" key="1">
    <citation type="submission" date="2022-12" db="EMBL/GenBank/DDBJ databases">
        <title>Genomic features and morphological characterization of a novel Knufia sp. strain isolated from spacecraft assembly facility.</title>
        <authorList>
            <person name="Teixeira M."/>
            <person name="Chander A.M."/>
            <person name="Stajich J.E."/>
            <person name="Venkateswaran K."/>
        </authorList>
    </citation>
    <scope>NUCLEOTIDE SEQUENCE [LARGE SCALE GENOMIC DNA]</scope>
    <source>
        <strain evidence="3 4">FJI-L2-BK-P2</strain>
    </source>
</reference>
<dbReference type="InterPro" id="IPR027267">
    <property type="entry name" value="AH/BAR_dom_sf"/>
</dbReference>
<comment type="caution">
    <text evidence="3">The sequence shown here is derived from an EMBL/GenBank/DDBJ whole genome shotgun (WGS) entry which is preliminary data.</text>
</comment>
<dbReference type="Gene3D" id="1.20.1270.60">
    <property type="entry name" value="Arfaptin homology (AH) domain/BAR domain"/>
    <property type="match status" value="1"/>
</dbReference>
<keyword evidence="4" id="KW-1185">Reference proteome</keyword>
<feature type="compositionally biased region" description="Polar residues" evidence="1">
    <location>
        <begin position="1684"/>
        <end position="1713"/>
    </location>
</feature>
<feature type="compositionally biased region" description="Polar residues" evidence="1">
    <location>
        <begin position="419"/>
        <end position="430"/>
    </location>
</feature>
<dbReference type="GO" id="GO:0031991">
    <property type="term" value="P:regulation of actomyosin contractile ring contraction"/>
    <property type="evidence" value="ECO:0007669"/>
    <property type="project" value="TreeGrafter"/>
</dbReference>
<feature type="region of interest" description="Disordered" evidence="1">
    <location>
        <begin position="1"/>
        <end position="45"/>
    </location>
</feature>
<dbReference type="InterPro" id="IPR000219">
    <property type="entry name" value="DH_dom"/>
</dbReference>
<accession>A0AAN8ED07</accession>
<feature type="compositionally biased region" description="Polar residues" evidence="1">
    <location>
        <begin position="960"/>
        <end position="984"/>
    </location>
</feature>
<evidence type="ECO:0000313" key="3">
    <source>
        <dbReference type="EMBL" id="KAK5952674.1"/>
    </source>
</evidence>
<feature type="compositionally biased region" description="Polar residues" evidence="1">
    <location>
        <begin position="390"/>
        <end position="401"/>
    </location>
</feature>
<evidence type="ECO:0000259" key="2">
    <source>
        <dbReference type="PROSITE" id="PS50010"/>
    </source>
</evidence>
<feature type="region of interest" description="Disordered" evidence="1">
    <location>
        <begin position="1617"/>
        <end position="1723"/>
    </location>
</feature>
<feature type="compositionally biased region" description="Polar residues" evidence="1">
    <location>
        <begin position="199"/>
        <end position="215"/>
    </location>
</feature>
<sequence length="1876" mass="209772">MPTALPEENNYYASPHRRQSSQSQSQTNLQDQVERSEPYSPSRSAVYLPSTTYAQFQSPQNHRRAPSLSNNLARLDTSIALSPGRDNSANPQSSANPDDFYRHYPNDPTHSNLPTSNLHQDALRTLSSREYSQSRAGSNGSYSTNFSVDDPRDSALPPNVPGLKSRKASVKNLVAQINKTSTAEIPPVPTQSVPSSTQNHAPSPYISSAHISQFGATRKHSNPATLTKTASRDRTTSGASRSQRPESHSAQRRPLFGEVLPNQPVTHSAGYGIINPRRRTASESSPMHSPNPMFRSEQRDSQFVLSPAVYTSNPQRPDHRRTNSDMPQSSPRAENMTSPISGKRPPVTSRIPVSSRRMSAASDSGNSIPNSRTASALDRRQGGDAKTPSKRSTSPKQSLAVDQTPGRITSPGRRGKPPNLQQTALQQGAKSPSLRANIIAPLPKISPPLRSSRPRQPVSSASTAASRARMAEKFAKLQKLNDEKKAAQQRRGKPPELTDIDLNARRLRITRALTRSRESEELKARLQTGKRWEPQNRDSSHLESSIEGNTAIEPPQVTIDRGDTEDQEDYFNSELDREDATRDALRAMHGDDLSNVEEADSPTLGHDSQSPEKPSMHLQTKFLDLANGNEPLSAVTDATVATEATHIDPEPQEEDAVDTPSLLNHVMQMRDNSPSNTFDPSSRANDDSEDRADVESVNLVFRNTAYLDDEEAIKKGYRTNFVAPEPLLEETEDHASERDSWTSSLHEEAGQDESYIDSSERHSQEQQMHMQDTNLSQYHDHHDSYRDTMASDAYTIINIVLQEHSTSGIVDQQFADNVYQKVLETCPEIEDEGTHDPVKIEQLCLEELGRRDENERSQLSLSTAVGDTVTRKAEREEETIQARESSPAAAEQPKKEEQLLTLPSTRFEGHRHKPSLDSAEDWASTSPSIGDWMRFSSDNPTPPERPHLRELSSEQDPGAQPSNALNTARQSTPSGQQASSSKTSPRLIHIDPDEDTIGPEGYGIAIIRAPSHSPPPPPKDNFPSIEQTSRAPMPVSHTVDEVRQPRVPHRVASLGQVQTPRSSHSQSRPPSTKSRAEVTPWELEAQPEEAPSPGVSRLKKRKHIIKELVDTEFTYQRDMRVLCDIYKQTATAALTEDDIKVLFGNVEQVQHFARDFLTALKQTSKPSYADRKKDKKEGLEGLVHNSSSLTLASTQNDNEVSDLQKDLQKDRETRIGDAFEGSLKDMELVYTEYIRNRHAANQRLEVLQKSLAAQEWLKECRDNSSDITNAWNLDALLVKPVQRITKYPLLLKELIDATVEDHPDLPTIRRVLNNVTDINMRINDLKKHAEALDQVLNRKRGQSDVRMGLTKAFGRRAEKLRQHVGITDMYEDTEYDKLRISYDNNYVQLMVVANDCLTYEKGMTQWVNKMVEVAAAAEGWVDVGHSHHQQEESKLRHLAMIIRNVHNIALPDHLEHLQKRVVKPMITTVDILTKFKDDPRGLLHKRDKRLVDYAQMKNRKDRGEKVDKKMIDRMDQWEALNTEAKERMRKLLVATAHLVQSCQGHLVQLQMSWMAMIQQKFSSVMGINLKRMSPEDIEKDWQVDFDYQEASALALGVCNGSLMLQAANMTSFLTPGSTLNDEDSPRQMSFSSTNKRSISLHSESSIVPSLDLSSRPSGTYTPHTQPLPDHFDRPYPYPNGRTRAVSTTSGKSLQRPEASSRTLSSTKHTSASANFGRPGTSPIVQQEAFAPPRLNVETHSPLMGSFQTQTVPERPASSNTFFSVAPEPSNSQLEPHARGSGVFSSALPMSESPVQERHPVDIGTNEPQVLFTAASVYEFNIDRARRDAGFPYLTYVTGEIFDVIGERGELWLAKNQDDPQKQVGWIWNKHFAKLAE</sequence>
<evidence type="ECO:0000313" key="4">
    <source>
        <dbReference type="Proteomes" id="UP001316803"/>
    </source>
</evidence>
<feature type="region of interest" description="Disordered" evidence="1">
    <location>
        <begin position="81"/>
        <end position="164"/>
    </location>
</feature>
<feature type="region of interest" description="Disordered" evidence="1">
    <location>
        <begin position="669"/>
        <end position="692"/>
    </location>
</feature>
<dbReference type="GO" id="GO:0005737">
    <property type="term" value="C:cytoplasm"/>
    <property type="evidence" value="ECO:0007669"/>
    <property type="project" value="TreeGrafter"/>
</dbReference>
<feature type="compositionally biased region" description="Polar residues" evidence="1">
    <location>
        <begin position="324"/>
        <end position="340"/>
    </location>
</feature>
<feature type="region of interest" description="Disordered" evidence="1">
    <location>
        <begin position="724"/>
        <end position="770"/>
    </location>
</feature>
<feature type="compositionally biased region" description="Polar residues" evidence="1">
    <location>
        <begin position="1626"/>
        <end position="1664"/>
    </location>
</feature>
<dbReference type="EMBL" id="JAKLMC020000014">
    <property type="protein sequence ID" value="KAK5952674.1"/>
    <property type="molecule type" value="Genomic_DNA"/>
</dbReference>
<feature type="compositionally biased region" description="Basic and acidic residues" evidence="1">
    <location>
        <begin position="518"/>
        <end position="541"/>
    </location>
</feature>
<dbReference type="Gene3D" id="1.20.900.10">
    <property type="entry name" value="Dbl homology (DH) domain"/>
    <property type="match status" value="1"/>
</dbReference>
<proteinExistence type="predicted"/>
<feature type="region of interest" description="Disordered" evidence="1">
    <location>
        <begin position="1749"/>
        <end position="1778"/>
    </location>
</feature>
<dbReference type="GO" id="GO:0032955">
    <property type="term" value="P:regulation of division septum assembly"/>
    <property type="evidence" value="ECO:0007669"/>
    <property type="project" value="TreeGrafter"/>
</dbReference>
<dbReference type="InterPro" id="IPR001331">
    <property type="entry name" value="GDS_CDC24_CS"/>
</dbReference>
<feature type="compositionally biased region" description="Basic and acidic residues" evidence="1">
    <location>
        <begin position="469"/>
        <end position="486"/>
    </location>
</feature>
<dbReference type="CDD" id="cd00160">
    <property type="entry name" value="RhoGEF"/>
    <property type="match status" value="1"/>
</dbReference>